<feature type="transmembrane region" description="Helical" evidence="14">
    <location>
        <begin position="466"/>
        <end position="485"/>
    </location>
</feature>
<evidence type="ECO:0000256" key="6">
    <source>
        <dbReference type="ARBA" id="ARBA00022692"/>
    </source>
</evidence>
<dbReference type="EC" id="2.4.1.16" evidence="2"/>
<comment type="similarity">
    <text evidence="11">Belongs to the chitin synthase family. Class IV subfamily.</text>
</comment>
<keyword evidence="9 14" id="KW-0472">Membrane</keyword>
<comment type="catalytic activity">
    <reaction evidence="12">
        <text>[(1-&gt;4)-N-acetyl-beta-D-glucosaminyl](n) + UDP-N-acetyl-alpha-D-glucosamine = [(1-&gt;4)-N-acetyl-beta-D-glucosaminyl](n+1) + UDP + H(+)</text>
        <dbReference type="Rhea" id="RHEA:16637"/>
        <dbReference type="Rhea" id="RHEA-COMP:9593"/>
        <dbReference type="Rhea" id="RHEA-COMP:9595"/>
        <dbReference type="ChEBI" id="CHEBI:15378"/>
        <dbReference type="ChEBI" id="CHEBI:17029"/>
        <dbReference type="ChEBI" id="CHEBI:57705"/>
        <dbReference type="ChEBI" id="CHEBI:58223"/>
        <dbReference type="EC" id="2.4.1.16"/>
    </reaction>
</comment>
<proteinExistence type="inferred from homology"/>
<accession>A0A8W8L5Q5</accession>
<feature type="region of interest" description="Disordered" evidence="13">
    <location>
        <begin position="540"/>
        <end position="584"/>
    </location>
</feature>
<keyword evidence="6 14" id="KW-0812">Transmembrane</keyword>
<feature type="transmembrane region" description="Helical" evidence="14">
    <location>
        <begin position="691"/>
        <end position="712"/>
    </location>
</feature>
<feature type="transmembrane region" description="Helical" evidence="14">
    <location>
        <begin position="377"/>
        <end position="397"/>
    </location>
</feature>
<keyword evidence="7 14" id="KW-1133">Transmembrane helix</keyword>
<feature type="transmembrane region" description="Helical" evidence="14">
    <location>
        <begin position="342"/>
        <end position="370"/>
    </location>
</feature>
<feature type="transmembrane region" description="Helical" evidence="14">
    <location>
        <begin position="403"/>
        <end position="425"/>
    </location>
</feature>
<evidence type="ECO:0000256" key="14">
    <source>
        <dbReference type="SAM" id="Phobius"/>
    </source>
</evidence>
<evidence type="ECO:0000256" key="7">
    <source>
        <dbReference type="ARBA" id="ARBA00022989"/>
    </source>
</evidence>
<dbReference type="SUPFAM" id="SSF53448">
    <property type="entry name" value="Nucleotide-diphospho-sugar transferases"/>
    <property type="match status" value="1"/>
</dbReference>
<keyword evidence="8" id="KW-0175">Coiled coil</keyword>
<evidence type="ECO:0000256" key="11">
    <source>
        <dbReference type="ARBA" id="ARBA00046329"/>
    </source>
</evidence>
<evidence type="ECO:0000313" key="15">
    <source>
        <dbReference type="EnsemblMetazoa" id="G26579.1:cds"/>
    </source>
</evidence>
<keyword evidence="5" id="KW-0808">Transferase</keyword>
<keyword evidence="16" id="KW-1185">Reference proteome</keyword>
<feature type="transmembrane region" description="Helical" evidence="14">
    <location>
        <begin position="644"/>
        <end position="663"/>
    </location>
</feature>
<reference evidence="15" key="1">
    <citation type="submission" date="2022-08" db="UniProtKB">
        <authorList>
            <consortium name="EnsemblMetazoa"/>
        </authorList>
    </citation>
    <scope>IDENTIFICATION</scope>
    <source>
        <strain evidence="15">05x7-T-G4-1.051#20</strain>
    </source>
</reference>
<evidence type="ECO:0000256" key="9">
    <source>
        <dbReference type="ARBA" id="ARBA00023136"/>
    </source>
</evidence>
<evidence type="ECO:0000256" key="10">
    <source>
        <dbReference type="ARBA" id="ARBA00023180"/>
    </source>
</evidence>
<dbReference type="GO" id="GO:0005886">
    <property type="term" value="C:plasma membrane"/>
    <property type="evidence" value="ECO:0007669"/>
    <property type="project" value="UniProtKB-SubCell"/>
</dbReference>
<evidence type="ECO:0000256" key="4">
    <source>
        <dbReference type="ARBA" id="ARBA00022676"/>
    </source>
</evidence>
<protein>
    <recommendedName>
        <fullName evidence="2">chitin synthase</fullName>
        <ecNumber evidence="2">2.4.1.16</ecNumber>
    </recommendedName>
</protein>
<evidence type="ECO:0000256" key="1">
    <source>
        <dbReference type="ARBA" id="ARBA00004651"/>
    </source>
</evidence>
<organism evidence="15 16">
    <name type="scientific">Magallana gigas</name>
    <name type="common">Pacific oyster</name>
    <name type="synonym">Crassostrea gigas</name>
    <dbReference type="NCBI Taxonomy" id="29159"/>
    <lineage>
        <taxon>Eukaryota</taxon>
        <taxon>Metazoa</taxon>
        <taxon>Spiralia</taxon>
        <taxon>Lophotrochozoa</taxon>
        <taxon>Mollusca</taxon>
        <taxon>Bivalvia</taxon>
        <taxon>Autobranchia</taxon>
        <taxon>Pteriomorphia</taxon>
        <taxon>Ostreida</taxon>
        <taxon>Ostreoidea</taxon>
        <taxon>Ostreidae</taxon>
        <taxon>Magallana</taxon>
    </lineage>
</organism>
<comment type="subcellular location">
    <subcellularLocation>
        <location evidence="1">Cell membrane</location>
        <topology evidence="1">Multi-pass membrane protein</topology>
    </subcellularLocation>
</comment>
<feature type="compositionally biased region" description="Basic and acidic residues" evidence="13">
    <location>
        <begin position="739"/>
        <end position="755"/>
    </location>
</feature>
<evidence type="ECO:0000256" key="13">
    <source>
        <dbReference type="SAM" id="MobiDB-lite"/>
    </source>
</evidence>
<feature type="compositionally biased region" description="Basic and acidic residues" evidence="13">
    <location>
        <begin position="551"/>
        <end position="565"/>
    </location>
</feature>
<dbReference type="InterPro" id="IPR004835">
    <property type="entry name" value="Chitin_synth"/>
</dbReference>
<dbReference type="GO" id="GO:0006031">
    <property type="term" value="P:chitin biosynthetic process"/>
    <property type="evidence" value="ECO:0007669"/>
    <property type="project" value="TreeGrafter"/>
</dbReference>
<dbReference type="InterPro" id="IPR029044">
    <property type="entry name" value="Nucleotide-diphossugar_trans"/>
</dbReference>
<dbReference type="Proteomes" id="UP000005408">
    <property type="component" value="Unassembled WGS sequence"/>
</dbReference>
<sequence length="852" mass="97445">MDQCWRRQDQANKQMQKGGYYDEDIYDFEVHIFFDDAFKPRKVNGKPGKGRHVNEYVKLLEKCVPNTAKLIYGNYELDPVKKYETPYGMKFEWTMLTDGAKLIVHLKDKQKIRNRKRWSQVMYMYYLLTFELNKLKPHLDLQCQELSKSVPEMVHNLSENTFLLALDGDVDFKPEAVTLLLDLMRKNTEVGAACGRIHPIGSGPMVWYQKFEYAVSHWLQKATEHVIGCVLCSPGCFSLFRGSAVLADNVLKTYTRQATEAEHHIQYDQGEDRWLCTLMLKEGFRVEYCAASDALTFAPEGFFEFYKQRRRWAPSTMANILDLLLDWKYVKKNNDSISMLYIIYHIFLFVSSLLTPGTIFLLIMGAIITAFPAIQPWLALVLNMLPVGILIVSIFLTKEDTQLMLAGIISTIYSLVMMVVLIGLIKEGVESQFCSVTTVFFCFVAGVFIVAALIHPQEFTCLFHGVLYFLAVPSMSMLLILYSIGNMHNINWGTRENKSADSQEAVAKRKSKFEGHTCSIGEWCRCMLCVREIVEPMPQDAMDYASDNPSDDDKPQQEATDKEAAQKTTTETEQADHDNTVVKKLTGDNKGKVKKGDFKNCMDLSEDENVFWTRLIKKYLKPTVIKPAEQERVKKELEELRNKVFFFVFIINALFVTIVYVLTQVNSYQGTLEIPLPCNVAGGKQGKIEPISIAFTLTFGLLLLIQFFGMIYHRISTFTHIIASTRLDTQKQIRRPNLRRKEEETTTKREEESKTPDGNNLPKHLPPIPNKGWKKIKGGIKVSSALRSISGESKNRPEKLNELKNKMKEESIISDEDKDILSQFPDTPVGILSIRSLRKNDIQEDIPGTSKD</sequence>
<evidence type="ECO:0000256" key="12">
    <source>
        <dbReference type="ARBA" id="ARBA00048014"/>
    </source>
</evidence>
<keyword evidence="10" id="KW-0325">Glycoprotein</keyword>
<keyword evidence="4" id="KW-0328">Glycosyltransferase</keyword>
<dbReference type="PANTHER" id="PTHR22914:SF42">
    <property type="entry name" value="CHITIN SYNTHASE"/>
    <property type="match status" value="1"/>
</dbReference>
<evidence type="ECO:0000256" key="5">
    <source>
        <dbReference type="ARBA" id="ARBA00022679"/>
    </source>
</evidence>
<dbReference type="GO" id="GO:0004100">
    <property type="term" value="F:chitin synthase activity"/>
    <property type="evidence" value="ECO:0007669"/>
    <property type="project" value="UniProtKB-EC"/>
</dbReference>
<feature type="transmembrane region" description="Helical" evidence="14">
    <location>
        <begin position="432"/>
        <end position="454"/>
    </location>
</feature>
<dbReference type="PANTHER" id="PTHR22914">
    <property type="entry name" value="CHITIN SYNTHASE"/>
    <property type="match status" value="1"/>
</dbReference>
<evidence type="ECO:0000256" key="8">
    <source>
        <dbReference type="ARBA" id="ARBA00023054"/>
    </source>
</evidence>
<feature type="region of interest" description="Disordered" evidence="13">
    <location>
        <begin position="733"/>
        <end position="774"/>
    </location>
</feature>
<evidence type="ECO:0000256" key="3">
    <source>
        <dbReference type="ARBA" id="ARBA00022475"/>
    </source>
</evidence>
<dbReference type="EnsemblMetazoa" id="G26579.1">
    <property type="protein sequence ID" value="G26579.1:cds"/>
    <property type="gene ID" value="G26579"/>
</dbReference>
<evidence type="ECO:0000313" key="16">
    <source>
        <dbReference type="Proteomes" id="UP000005408"/>
    </source>
</evidence>
<keyword evidence="3" id="KW-1003">Cell membrane</keyword>
<dbReference type="FunFam" id="3.90.550.10:FF:000139">
    <property type="entry name" value="Chitin synthase 8"/>
    <property type="match status" value="1"/>
</dbReference>
<dbReference type="AlphaFoldDB" id="A0A8W8L5Q5"/>
<dbReference type="Pfam" id="PF03142">
    <property type="entry name" value="Chitin_synth_2"/>
    <property type="match status" value="1"/>
</dbReference>
<feature type="compositionally biased region" description="Basic and acidic residues" evidence="13">
    <location>
        <begin position="574"/>
        <end position="584"/>
    </location>
</feature>
<evidence type="ECO:0000256" key="2">
    <source>
        <dbReference type="ARBA" id="ARBA00012543"/>
    </source>
</evidence>
<name>A0A8W8L5Q5_MAGGI</name>